<dbReference type="FunFam" id="3.40.50.620:FF:000206">
    <property type="entry name" value="Universal stress protein family protein"/>
    <property type="match status" value="1"/>
</dbReference>
<dbReference type="PRINTS" id="PR01438">
    <property type="entry name" value="UNVRSLSTRESS"/>
</dbReference>
<organism evidence="3 4">
    <name type="scientific">Eleusine coracana subsp. coracana</name>
    <dbReference type="NCBI Taxonomy" id="191504"/>
    <lineage>
        <taxon>Eukaryota</taxon>
        <taxon>Viridiplantae</taxon>
        <taxon>Streptophyta</taxon>
        <taxon>Embryophyta</taxon>
        <taxon>Tracheophyta</taxon>
        <taxon>Spermatophyta</taxon>
        <taxon>Magnoliopsida</taxon>
        <taxon>Liliopsida</taxon>
        <taxon>Poales</taxon>
        <taxon>Poaceae</taxon>
        <taxon>PACMAD clade</taxon>
        <taxon>Chloridoideae</taxon>
        <taxon>Cynodonteae</taxon>
        <taxon>Eleusininae</taxon>
        <taxon>Eleusine</taxon>
    </lineage>
</organism>
<name>A0AAV5C954_ELECO</name>
<accession>A0AAV5C954</accession>
<feature type="domain" description="UspA" evidence="2">
    <location>
        <begin position="46"/>
        <end position="196"/>
    </location>
</feature>
<dbReference type="Proteomes" id="UP001054889">
    <property type="component" value="Unassembled WGS sequence"/>
</dbReference>
<feature type="region of interest" description="Disordered" evidence="1">
    <location>
        <begin position="1"/>
        <end position="39"/>
    </location>
</feature>
<reference evidence="3" key="1">
    <citation type="journal article" date="2018" name="DNA Res.">
        <title>Multiple hybrid de novo genome assembly of finger millet, an orphan allotetraploid crop.</title>
        <authorList>
            <person name="Hatakeyama M."/>
            <person name="Aluri S."/>
            <person name="Balachadran M.T."/>
            <person name="Sivarajan S.R."/>
            <person name="Patrignani A."/>
            <person name="Gruter S."/>
            <person name="Poveda L."/>
            <person name="Shimizu-Inatsugi R."/>
            <person name="Baeten J."/>
            <person name="Francoijs K.J."/>
            <person name="Nataraja K.N."/>
            <person name="Reddy Y.A.N."/>
            <person name="Phadnis S."/>
            <person name="Ravikumar R.L."/>
            <person name="Schlapbach R."/>
            <person name="Sreeman S.M."/>
            <person name="Shimizu K.K."/>
        </authorList>
    </citation>
    <scope>NUCLEOTIDE SEQUENCE</scope>
</reference>
<dbReference type="SUPFAM" id="SSF52402">
    <property type="entry name" value="Adenine nucleotide alpha hydrolases-like"/>
    <property type="match status" value="1"/>
</dbReference>
<dbReference type="InterPro" id="IPR006016">
    <property type="entry name" value="UspA"/>
</dbReference>
<feature type="compositionally biased region" description="Polar residues" evidence="1">
    <location>
        <begin position="1"/>
        <end position="15"/>
    </location>
</feature>
<dbReference type="Pfam" id="PF00582">
    <property type="entry name" value="Usp"/>
    <property type="match status" value="1"/>
</dbReference>
<reference evidence="3" key="2">
    <citation type="submission" date="2021-12" db="EMBL/GenBank/DDBJ databases">
        <title>Resequencing data analysis of finger millet.</title>
        <authorList>
            <person name="Hatakeyama M."/>
            <person name="Aluri S."/>
            <person name="Balachadran M.T."/>
            <person name="Sivarajan S.R."/>
            <person name="Poveda L."/>
            <person name="Shimizu-Inatsugi R."/>
            <person name="Schlapbach R."/>
            <person name="Sreeman S.M."/>
            <person name="Shimizu K.K."/>
        </authorList>
    </citation>
    <scope>NUCLEOTIDE SEQUENCE</scope>
</reference>
<evidence type="ECO:0000259" key="2">
    <source>
        <dbReference type="Pfam" id="PF00582"/>
    </source>
</evidence>
<protein>
    <recommendedName>
        <fullName evidence="2">UspA domain-containing protein</fullName>
    </recommendedName>
</protein>
<dbReference type="InterPro" id="IPR006015">
    <property type="entry name" value="Universal_stress_UspA"/>
</dbReference>
<dbReference type="Gene3D" id="3.40.50.620">
    <property type="entry name" value="HUPs"/>
    <property type="match status" value="1"/>
</dbReference>
<keyword evidence="4" id="KW-1185">Reference proteome</keyword>
<dbReference type="EMBL" id="BQKI01000005">
    <property type="protein sequence ID" value="GJM94675.1"/>
    <property type="molecule type" value="Genomic_DNA"/>
</dbReference>
<dbReference type="CDD" id="cd23659">
    <property type="entry name" value="USP_At3g01520-like"/>
    <property type="match status" value="1"/>
</dbReference>
<dbReference type="PANTHER" id="PTHR46100">
    <property type="entry name" value="IMP2'P"/>
    <property type="match status" value="1"/>
</dbReference>
<proteinExistence type="predicted"/>
<gene>
    <name evidence="3" type="primary">ga11345</name>
    <name evidence="3" type="ORF">PR202_ga11345</name>
</gene>
<evidence type="ECO:0000313" key="3">
    <source>
        <dbReference type="EMBL" id="GJM94675.1"/>
    </source>
</evidence>
<evidence type="ECO:0000313" key="4">
    <source>
        <dbReference type="Proteomes" id="UP001054889"/>
    </source>
</evidence>
<feature type="compositionally biased region" description="Basic residues" evidence="1">
    <location>
        <begin position="19"/>
        <end position="34"/>
    </location>
</feature>
<dbReference type="InterPro" id="IPR014729">
    <property type="entry name" value="Rossmann-like_a/b/a_fold"/>
</dbReference>
<evidence type="ECO:0000256" key="1">
    <source>
        <dbReference type="SAM" id="MobiDB-lite"/>
    </source>
</evidence>
<dbReference type="AlphaFoldDB" id="A0AAV5C954"/>
<comment type="caution">
    <text evidence="3">The sequence shown here is derived from an EMBL/GenBank/DDBJ whole genome shotgun (WGS) entry which is preliminary data.</text>
</comment>
<sequence>MRPLTATTTRSSNSPARPPPKKSRACRRGRRKRSMATSGAGERWVGLAMDFSDGSRAALRWAADNLLRAGDQLLLLHVIKEPDYEQSEAILWEATGSPLIPLSDFSEPTISKKYGAKPDAETLDILNTVAKQKEVMVVVKVLWGDPREKLCHAINEMPMSCLVIGSRGLGKLKRVLLGSVSDYVVNNATCPVTVVKPASTEG</sequence>
<dbReference type="PANTHER" id="PTHR46100:SF4">
    <property type="entry name" value="USPA DOMAIN-CONTAINING PROTEIN"/>
    <property type="match status" value="1"/>
</dbReference>